<accession>A0A6J5MYR3</accession>
<dbReference type="EMBL" id="LR796569">
    <property type="protein sequence ID" value="CAB4151698.1"/>
    <property type="molecule type" value="Genomic_DNA"/>
</dbReference>
<name>A0A6J5MYR3_9CAUD</name>
<organism evidence="1">
    <name type="scientific">uncultured Caudovirales phage</name>
    <dbReference type="NCBI Taxonomy" id="2100421"/>
    <lineage>
        <taxon>Viruses</taxon>
        <taxon>Duplodnaviria</taxon>
        <taxon>Heunggongvirae</taxon>
        <taxon>Uroviricota</taxon>
        <taxon>Caudoviricetes</taxon>
        <taxon>Peduoviridae</taxon>
        <taxon>Maltschvirus</taxon>
        <taxon>Maltschvirus maltsch</taxon>
    </lineage>
</organism>
<gene>
    <name evidence="1" type="ORF">UFOVP601_30</name>
</gene>
<evidence type="ECO:0000313" key="1">
    <source>
        <dbReference type="EMBL" id="CAB4151698.1"/>
    </source>
</evidence>
<protein>
    <submittedName>
        <fullName evidence="1">Uncharacterized protein</fullName>
    </submittedName>
</protein>
<sequence length="84" mass="9342">MKTEIHDGKTYTIATYRGTEYTLTKFHDGWFVRTRRIALGRWNAGGGKHYATLAAVANGCKAFGSEADIARSVYGFDVYESISI</sequence>
<reference evidence="1" key="1">
    <citation type="submission" date="2020-04" db="EMBL/GenBank/DDBJ databases">
        <authorList>
            <person name="Chiriac C."/>
            <person name="Salcher M."/>
            <person name="Ghai R."/>
            <person name="Kavagutti S V."/>
        </authorList>
    </citation>
    <scope>NUCLEOTIDE SEQUENCE</scope>
</reference>
<proteinExistence type="predicted"/>